<dbReference type="Pfam" id="PF00171">
    <property type="entry name" value="Aldedh"/>
    <property type="match status" value="1"/>
</dbReference>
<evidence type="ECO:0000256" key="1">
    <source>
        <dbReference type="ARBA" id="ARBA00023002"/>
    </source>
</evidence>
<dbReference type="InterPro" id="IPR016162">
    <property type="entry name" value="Ald_DH_N"/>
</dbReference>
<dbReference type="PANTHER" id="PTHR43353:SF3">
    <property type="entry name" value="ALDEHYDE DEHYDROGENASE-RELATED"/>
    <property type="match status" value="1"/>
</dbReference>
<keyword evidence="1 3" id="KW-0560">Oxidoreductase</keyword>
<organism evidence="3 4">
    <name type="scientific">Mycolicibacterium frederiksbergense</name>
    <dbReference type="NCBI Taxonomy" id="117567"/>
    <lineage>
        <taxon>Bacteria</taxon>
        <taxon>Bacillati</taxon>
        <taxon>Actinomycetota</taxon>
        <taxon>Actinomycetes</taxon>
        <taxon>Mycobacteriales</taxon>
        <taxon>Mycobacteriaceae</taxon>
        <taxon>Mycolicibacterium</taxon>
    </lineage>
</organism>
<gene>
    <name evidence="3" type="ORF">M2272_005044</name>
</gene>
<reference evidence="3 4" key="1">
    <citation type="submission" date="2023-04" db="EMBL/GenBank/DDBJ databases">
        <title>Forest soil microbial communities from Buena Vista Peninsula, Colon Province, Panama.</title>
        <authorList>
            <person name="Bouskill N."/>
        </authorList>
    </citation>
    <scope>NUCLEOTIDE SEQUENCE [LARGE SCALE GENOMIC DNA]</scope>
    <source>
        <strain evidence="3 4">AC80</strain>
    </source>
</reference>
<dbReference type="InterPro" id="IPR016163">
    <property type="entry name" value="Ald_DH_C"/>
</dbReference>
<protein>
    <submittedName>
        <fullName evidence="3">Betaine-aldehyde dehydrogenase</fullName>
        <ecNumber evidence="3">1.2.1.8</ecNumber>
    </submittedName>
</protein>
<dbReference type="Gene3D" id="3.40.309.10">
    <property type="entry name" value="Aldehyde Dehydrogenase, Chain A, domain 2"/>
    <property type="match status" value="1"/>
</dbReference>
<accession>A0ABT6L7N8</accession>
<sequence>MTTKTLELAPQRDLIAGTWSVPEHDLGADLADPNTGAALQRQLQSDTAAVDRAIAGAAELHEVGTWRNTSVAQRTELLRRTADLLAAQAADVARYDAINTGVVESVTELFAQGLSDAVRSAADHLEADPGRHDPADAGRPVHLRYLPWGPTAVIAPWNAPSFIVAKKTAFALAAGAPVVAKPSNWAPASTALVAGAIHQALTEAGLPPTVFQLVHGGRDVGQQLAGDSRFRALSFTGGRAAGVAVTQAAAADCKALQLELGSNNPAIVRADADIDATADALISGFTKLNGQWCESPGSVAVVADVHDALLDALLDRLRNIRFGHCLDPDSQMGPQAHHSQYQHVSDAVAKLRAAGAVVHSVTPIPDSAGYFHAPVVIDDAPIALTTDEIFGPVLTLHRVSDDAAALALANTRNTGLAGYVFSTDIDEAMALGAELNCGEVKVNGTSVLDLVPESTQGFWGASGVGAHGDAELLRFFRGARIIGVERTGLPI</sequence>
<dbReference type="InterPro" id="IPR016161">
    <property type="entry name" value="Ald_DH/histidinol_DH"/>
</dbReference>
<evidence type="ECO:0000313" key="4">
    <source>
        <dbReference type="Proteomes" id="UP001160130"/>
    </source>
</evidence>
<evidence type="ECO:0000259" key="2">
    <source>
        <dbReference type="Pfam" id="PF00171"/>
    </source>
</evidence>
<dbReference type="Gene3D" id="3.40.605.10">
    <property type="entry name" value="Aldehyde Dehydrogenase, Chain A, domain 1"/>
    <property type="match status" value="1"/>
</dbReference>
<proteinExistence type="predicted"/>
<dbReference type="SUPFAM" id="SSF53720">
    <property type="entry name" value="ALDH-like"/>
    <property type="match status" value="1"/>
</dbReference>
<comment type="caution">
    <text evidence="3">The sequence shown here is derived from an EMBL/GenBank/DDBJ whole genome shotgun (WGS) entry which is preliminary data.</text>
</comment>
<dbReference type="PANTHER" id="PTHR43353">
    <property type="entry name" value="SUCCINATE-SEMIALDEHYDE DEHYDROGENASE, MITOCHONDRIAL"/>
    <property type="match status" value="1"/>
</dbReference>
<evidence type="ECO:0000313" key="3">
    <source>
        <dbReference type="EMBL" id="MDH6198385.1"/>
    </source>
</evidence>
<feature type="domain" description="Aldehyde dehydrogenase" evidence="2">
    <location>
        <begin position="29"/>
        <end position="476"/>
    </location>
</feature>
<dbReference type="EC" id="1.2.1.8" evidence="3"/>
<dbReference type="RefSeq" id="WP_280834959.1">
    <property type="nucleotide sequence ID" value="NZ_JARXVE010000010.1"/>
</dbReference>
<keyword evidence="4" id="KW-1185">Reference proteome</keyword>
<dbReference type="EMBL" id="JARXVE010000010">
    <property type="protein sequence ID" value="MDH6198385.1"/>
    <property type="molecule type" value="Genomic_DNA"/>
</dbReference>
<dbReference type="InterPro" id="IPR050740">
    <property type="entry name" value="Aldehyde_DH_Superfamily"/>
</dbReference>
<name>A0ABT6L7N8_9MYCO</name>
<dbReference type="InterPro" id="IPR015590">
    <property type="entry name" value="Aldehyde_DH_dom"/>
</dbReference>
<dbReference type="GO" id="GO:0008802">
    <property type="term" value="F:betaine-aldehyde dehydrogenase (NAD+) activity"/>
    <property type="evidence" value="ECO:0007669"/>
    <property type="project" value="UniProtKB-EC"/>
</dbReference>
<dbReference type="Proteomes" id="UP001160130">
    <property type="component" value="Unassembled WGS sequence"/>
</dbReference>